<evidence type="ECO:0000256" key="2">
    <source>
        <dbReference type="SAM" id="Phobius"/>
    </source>
</evidence>
<protein>
    <submittedName>
        <fullName evidence="3">Uncharacterized protein</fullName>
    </submittedName>
</protein>
<organism evidence="3 4">
    <name type="scientific">Paractinoplanes tereljensis</name>
    <dbReference type="NCBI Taxonomy" id="571912"/>
    <lineage>
        <taxon>Bacteria</taxon>
        <taxon>Bacillati</taxon>
        <taxon>Actinomycetota</taxon>
        <taxon>Actinomycetes</taxon>
        <taxon>Micromonosporales</taxon>
        <taxon>Micromonosporaceae</taxon>
        <taxon>Paractinoplanes</taxon>
    </lineage>
</organism>
<feature type="transmembrane region" description="Helical" evidence="2">
    <location>
        <begin position="222"/>
        <end position="241"/>
    </location>
</feature>
<feature type="transmembrane region" description="Helical" evidence="2">
    <location>
        <begin position="198"/>
        <end position="216"/>
    </location>
</feature>
<feature type="compositionally biased region" description="Basic and acidic residues" evidence="1">
    <location>
        <begin position="89"/>
        <end position="103"/>
    </location>
</feature>
<proteinExistence type="predicted"/>
<reference evidence="3" key="1">
    <citation type="submission" date="2021-01" db="EMBL/GenBank/DDBJ databases">
        <title>Whole genome shotgun sequence of Actinoplanes tereljensis NBRC 105297.</title>
        <authorList>
            <person name="Komaki H."/>
            <person name="Tamura T."/>
        </authorList>
    </citation>
    <scope>NUCLEOTIDE SEQUENCE</scope>
    <source>
        <strain evidence="3">NBRC 105297</strain>
    </source>
</reference>
<feature type="compositionally biased region" description="Basic and acidic residues" evidence="1">
    <location>
        <begin position="134"/>
        <end position="143"/>
    </location>
</feature>
<comment type="caution">
    <text evidence="3">The sequence shown here is derived from an EMBL/GenBank/DDBJ whole genome shotgun (WGS) entry which is preliminary data.</text>
</comment>
<evidence type="ECO:0000313" key="3">
    <source>
        <dbReference type="EMBL" id="GIF19598.1"/>
    </source>
</evidence>
<feature type="region of interest" description="Disordered" evidence="1">
    <location>
        <begin position="89"/>
        <end position="145"/>
    </location>
</feature>
<accession>A0A919NJF3</accession>
<sequence length="394" mass="41471">MSDGRLGTLRKADPGEIDAAQKRYEKISMTIDDAVAKLQKIVDAGDEGLRGQWVEPLKEDAESLKDSLTKASVRYRDVANEAKKYEPDLQHAIDEVNAAERDSTAGTDSLTRANGLPDPQKDADGNIPPAEQQKGTDKQRAQDEANSAITAAANRLTGALDALDVAGKRFGDAVNCKNYDDGLTDKINWRVMAIFKKISEIFGIIAMVLTALAFLIPGLNVLAIAGFAAGAVLLVADSILLAGGDGSVLSVVLDAVGLGFAGLGAAFGAFGKSIEGFTKFLKGLPYLKFKPGLGPNGQIIELFDFSKPLMIGAGKPGFFDLGKSWLSGLFELGNLKNLGWLSGLGTFGSGFSWAAGGLKWIFGSWGGINQIFNLGAGLIIGGLQATSNPAFENV</sequence>
<dbReference type="RefSeq" id="WP_203803715.1">
    <property type="nucleotide sequence ID" value="NZ_BOMY01000016.1"/>
</dbReference>
<dbReference type="EMBL" id="BOMY01000016">
    <property type="protein sequence ID" value="GIF19598.1"/>
    <property type="molecule type" value="Genomic_DNA"/>
</dbReference>
<feature type="transmembrane region" description="Helical" evidence="2">
    <location>
        <begin position="248"/>
        <end position="270"/>
    </location>
</feature>
<keyword evidence="4" id="KW-1185">Reference proteome</keyword>
<evidence type="ECO:0000313" key="4">
    <source>
        <dbReference type="Proteomes" id="UP000623608"/>
    </source>
</evidence>
<dbReference type="AlphaFoldDB" id="A0A919NJF3"/>
<keyword evidence="2" id="KW-0472">Membrane</keyword>
<evidence type="ECO:0000256" key="1">
    <source>
        <dbReference type="SAM" id="MobiDB-lite"/>
    </source>
</evidence>
<dbReference type="Proteomes" id="UP000623608">
    <property type="component" value="Unassembled WGS sequence"/>
</dbReference>
<keyword evidence="2" id="KW-1133">Transmembrane helix</keyword>
<gene>
    <name evidence="3" type="ORF">Ate02nite_23280</name>
</gene>
<name>A0A919NJF3_9ACTN</name>
<keyword evidence="2" id="KW-0812">Transmembrane</keyword>